<protein>
    <recommendedName>
        <fullName evidence="2">MEKHLA domain-containing protein</fullName>
    </recommendedName>
</protein>
<name>A0AAP0CAQ8_9ASTR</name>
<evidence type="ECO:0000313" key="3">
    <source>
        <dbReference type="EMBL" id="KAK9050582.1"/>
    </source>
</evidence>
<organism evidence="3 4">
    <name type="scientific">Deinandra increscens subsp. villosa</name>
    <dbReference type="NCBI Taxonomy" id="3103831"/>
    <lineage>
        <taxon>Eukaryota</taxon>
        <taxon>Viridiplantae</taxon>
        <taxon>Streptophyta</taxon>
        <taxon>Embryophyta</taxon>
        <taxon>Tracheophyta</taxon>
        <taxon>Spermatophyta</taxon>
        <taxon>Magnoliopsida</taxon>
        <taxon>eudicotyledons</taxon>
        <taxon>Gunneridae</taxon>
        <taxon>Pentapetalae</taxon>
        <taxon>asterids</taxon>
        <taxon>campanulids</taxon>
        <taxon>Asterales</taxon>
        <taxon>Asteraceae</taxon>
        <taxon>Asteroideae</taxon>
        <taxon>Heliantheae alliance</taxon>
        <taxon>Madieae</taxon>
        <taxon>Madiinae</taxon>
        <taxon>Deinandra</taxon>
    </lineage>
</organism>
<keyword evidence="4" id="KW-1185">Reference proteome</keyword>
<dbReference type="AlphaFoldDB" id="A0AAP0CAQ8"/>
<dbReference type="Pfam" id="PF08670">
    <property type="entry name" value="MEKHLA"/>
    <property type="match status" value="1"/>
</dbReference>
<proteinExistence type="predicted"/>
<comment type="caution">
    <text evidence="3">The sequence shown here is derived from an EMBL/GenBank/DDBJ whole genome shotgun (WGS) entry which is preliminary data.</text>
</comment>
<accession>A0AAP0CAQ8</accession>
<dbReference type="GO" id="GO:0003700">
    <property type="term" value="F:DNA-binding transcription factor activity"/>
    <property type="evidence" value="ECO:0007669"/>
    <property type="project" value="InterPro"/>
</dbReference>
<evidence type="ECO:0000259" key="2">
    <source>
        <dbReference type="Pfam" id="PF08670"/>
    </source>
</evidence>
<dbReference type="EMBL" id="JBCNJP010001001">
    <property type="protein sequence ID" value="KAK9050582.1"/>
    <property type="molecule type" value="Genomic_DNA"/>
</dbReference>
<keyword evidence="1" id="KW-0539">Nucleus</keyword>
<gene>
    <name evidence="3" type="ORF">SSX86_030448</name>
</gene>
<evidence type="ECO:0000313" key="4">
    <source>
        <dbReference type="Proteomes" id="UP001408789"/>
    </source>
</evidence>
<reference evidence="3 4" key="1">
    <citation type="submission" date="2024-04" db="EMBL/GenBank/DDBJ databases">
        <title>The reference genome of an endangered Asteraceae, Deinandra increscens subsp. villosa, native to the Central Coast of California.</title>
        <authorList>
            <person name="Guilliams M."/>
            <person name="Hasenstab-Lehman K."/>
            <person name="Meyer R."/>
            <person name="Mcevoy S."/>
        </authorList>
    </citation>
    <scope>NUCLEOTIDE SEQUENCE [LARGE SCALE GENOMIC DNA]</scope>
    <source>
        <tissue evidence="3">Leaf</tissue>
    </source>
</reference>
<feature type="domain" description="MEKHLA" evidence="2">
    <location>
        <begin position="85"/>
        <end position="180"/>
    </location>
</feature>
<dbReference type="InterPro" id="IPR044830">
    <property type="entry name" value="HD-Zip_III"/>
</dbReference>
<dbReference type="PANTHER" id="PTHR45950:SF1">
    <property type="entry name" value="HOMEOBOX-LEUCINE ZIPPER PROTEIN ATHB-15"/>
    <property type="match status" value="1"/>
</dbReference>
<sequence length="181" mass="20443">MLSLLISNVDCGMAFPELRQQHGPKLLIEGYHYALEGQQSVCNYHSLSIKAQRVWLQNDKVLICTIRFLLVHKDDMLTDVLPLVMPILTFANQAGLDMLETTLVELQDISLEKILDENGRKGLCSEFPQIIQQGFACLQGGICVSSLGKAVSYERAVAWKVVNEENHVHCICFMFINWSFV</sequence>
<dbReference type="Proteomes" id="UP001408789">
    <property type="component" value="Unassembled WGS sequence"/>
</dbReference>
<dbReference type="PANTHER" id="PTHR45950">
    <property type="entry name" value="HOMEOBOX-LEUCINE ZIPPER PROTEIN ATHB-14"/>
    <property type="match status" value="1"/>
</dbReference>
<dbReference type="InterPro" id="IPR013978">
    <property type="entry name" value="MEKHLA"/>
</dbReference>
<evidence type="ECO:0000256" key="1">
    <source>
        <dbReference type="ARBA" id="ARBA00023242"/>
    </source>
</evidence>